<feature type="region of interest" description="Disordered" evidence="1">
    <location>
        <begin position="96"/>
        <end position="115"/>
    </location>
</feature>
<name>A0ABM7F373_9ACTN</name>
<dbReference type="EMBL" id="AP018448">
    <property type="protein sequence ID" value="BBC30249.1"/>
    <property type="molecule type" value="Genomic_DNA"/>
</dbReference>
<dbReference type="Proteomes" id="UP001321542">
    <property type="component" value="Chromosome"/>
</dbReference>
<feature type="transmembrane region" description="Helical" evidence="2">
    <location>
        <begin position="141"/>
        <end position="163"/>
    </location>
</feature>
<evidence type="ECO:0000256" key="2">
    <source>
        <dbReference type="SAM" id="Phobius"/>
    </source>
</evidence>
<evidence type="ECO:0000313" key="4">
    <source>
        <dbReference type="Proteomes" id="UP001321542"/>
    </source>
</evidence>
<accession>A0ABM7F373</accession>
<feature type="transmembrane region" description="Helical" evidence="2">
    <location>
        <begin position="29"/>
        <end position="50"/>
    </location>
</feature>
<dbReference type="RefSeq" id="WP_286248680.1">
    <property type="nucleotide sequence ID" value="NZ_AP018448.1"/>
</dbReference>
<keyword evidence="2" id="KW-0812">Transmembrane</keyword>
<reference evidence="3 4" key="1">
    <citation type="journal article" date="2010" name="ChemBioChem">
        <title>Cloning and characterization of the biosynthetic gene cluster of 16-membered macrolide antibiotic FD-891: involvement of a dual functional cytochrome P450 monooxygenase catalyzing epoxidation and hydroxylation.</title>
        <authorList>
            <person name="Kudo F."/>
            <person name="Motegi A."/>
            <person name="Mizoue K."/>
            <person name="Eguchi T."/>
        </authorList>
    </citation>
    <scope>NUCLEOTIDE SEQUENCE [LARGE SCALE GENOMIC DNA]</scope>
    <source>
        <strain evidence="3 4">A-8890</strain>
    </source>
</reference>
<dbReference type="InterPro" id="IPR039708">
    <property type="entry name" value="MT1774/Rv1733c-like"/>
</dbReference>
<reference evidence="3 4" key="2">
    <citation type="journal article" date="2023" name="ChemBioChem">
        <title>Acyltransferase Domain Exchange between Two Independent Type I Polyketide Synthases in the Same Producer Strain of Macrolide Antibiotics.</title>
        <authorList>
            <person name="Kudo F."/>
            <person name="Kishikawa K."/>
            <person name="Tsuboi K."/>
            <person name="Kido T."/>
            <person name="Usui T."/>
            <person name="Hashimoto J."/>
            <person name="Shin-Ya K."/>
            <person name="Miyanaga A."/>
            <person name="Eguchi T."/>
        </authorList>
    </citation>
    <scope>NUCLEOTIDE SEQUENCE [LARGE SCALE GENOMIC DNA]</scope>
    <source>
        <strain evidence="3 4">A-8890</strain>
    </source>
</reference>
<evidence type="ECO:0000313" key="3">
    <source>
        <dbReference type="EMBL" id="BBC30249.1"/>
    </source>
</evidence>
<keyword evidence="4" id="KW-1185">Reference proteome</keyword>
<gene>
    <name evidence="3" type="ORF">SGFS_015430</name>
</gene>
<evidence type="ECO:0000256" key="1">
    <source>
        <dbReference type="SAM" id="MobiDB-lite"/>
    </source>
</evidence>
<protein>
    <submittedName>
        <fullName evidence="3">Uncharacterized protein</fullName>
    </submittedName>
</protein>
<proteinExistence type="predicted"/>
<dbReference type="PANTHER" id="PTHR42305:SF1">
    <property type="entry name" value="MEMBRANE PROTEIN RV1733C-RELATED"/>
    <property type="match status" value="1"/>
</dbReference>
<organism evidence="3 4">
    <name type="scientific">Streptomyces graminofaciens</name>
    <dbReference type="NCBI Taxonomy" id="68212"/>
    <lineage>
        <taxon>Bacteria</taxon>
        <taxon>Bacillati</taxon>
        <taxon>Actinomycetota</taxon>
        <taxon>Actinomycetes</taxon>
        <taxon>Kitasatosporales</taxon>
        <taxon>Streptomycetaceae</taxon>
        <taxon>Streptomyces</taxon>
    </lineage>
</organism>
<keyword evidence="2" id="KW-1133">Transmembrane helix</keyword>
<keyword evidence="2" id="KW-0472">Membrane</keyword>
<sequence>MAAFRGPKVWLWRWRRNPLRRRSDRLEGWVVLTVWALTVFGGVVAGLLSADSVEAGLARQRAEWRPVTATLTQDAPQPADANGADRVWSKVRWSAPDGSARDGQARVEPASAEGTSVTVWTDTEGRLVTQPASASQARLRATLVGILAGVCVAAVPYVGGRVVRGRLERRRLDEWDEAWERVGPLWERKAW</sequence>
<dbReference type="PANTHER" id="PTHR42305">
    <property type="entry name" value="MEMBRANE PROTEIN RV1733C-RELATED"/>
    <property type="match status" value="1"/>
</dbReference>